<feature type="compositionally biased region" description="Polar residues" evidence="1">
    <location>
        <begin position="78"/>
        <end position="91"/>
    </location>
</feature>
<dbReference type="RefSeq" id="XP_066696077.1">
    <property type="nucleotide sequence ID" value="XM_066846586.1"/>
</dbReference>
<feature type="transmembrane region" description="Helical" evidence="2">
    <location>
        <begin position="297"/>
        <end position="318"/>
    </location>
</feature>
<feature type="compositionally biased region" description="Low complexity" evidence="1">
    <location>
        <begin position="461"/>
        <end position="480"/>
    </location>
</feature>
<accession>A0ABR1Q399</accession>
<feature type="compositionally biased region" description="Basic residues" evidence="1">
    <location>
        <begin position="525"/>
        <end position="548"/>
    </location>
</feature>
<keyword evidence="2" id="KW-0812">Transmembrane</keyword>
<dbReference type="InterPro" id="IPR018767">
    <property type="entry name" value="Brl1/Brr6_dom"/>
</dbReference>
<feature type="compositionally biased region" description="Low complexity" evidence="1">
    <location>
        <begin position="92"/>
        <end position="102"/>
    </location>
</feature>
<gene>
    <name evidence="4" type="ORF">PG986_010364</name>
</gene>
<evidence type="ECO:0000313" key="5">
    <source>
        <dbReference type="Proteomes" id="UP001391051"/>
    </source>
</evidence>
<name>A0ABR1Q399_9PEZI</name>
<proteinExistence type="predicted"/>
<feature type="compositionally biased region" description="Acidic residues" evidence="1">
    <location>
        <begin position="242"/>
        <end position="254"/>
    </location>
</feature>
<dbReference type="PANTHER" id="PTHR28136">
    <property type="entry name" value="NUCLEUS EXPORT PROTEIN BRR6"/>
    <property type="match status" value="1"/>
</dbReference>
<feature type="region of interest" description="Disordered" evidence="1">
    <location>
        <begin position="1"/>
        <end position="271"/>
    </location>
</feature>
<dbReference type="InterPro" id="IPR040202">
    <property type="entry name" value="Brl1/Brr6"/>
</dbReference>
<feature type="compositionally biased region" description="Low complexity" evidence="1">
    <location>
        <begin position="44"/>
        <end position="58"/>
    </location>
</feature>
<feature type="domain" description="Brl1/Brr6" evidence="3">
    <location>
        <begin position="297"/>
        <end position="427"/>
    </location>
</feature>
<feature type="region of interest" description="Disordered" evidence="1">
    <location>
        <begin position="457"/>
        <end position="548"/>
    </location>
</feature>
<organism evidence="4 5">
    <name type="scientific">Apiospora aurea</name>
    <dbReference type="NCBI Taxonomy" id="335848"/>
    <lineage>
        <taxon>Eukaryota</taxon>
        <taxon>Fungi</taxon>
        <taxon>Dikarya</taxon>
        <taxon>Ascomycota</taxon>
        <taxon>Pezizomycotina</taxon>
        <taxon>Sordariomycetes</taxon>
        <taxon>Xylariomycetidae</taxon>
        <taxon>Amphisphaeriales</taxon>
        <taxon>Apiosporaceae</taxon>
        <taxon>Apiospora</taxon>
    </lineage>
</organism>
<dbReference type="EMBL" id="JAQQWE010000007">
    <property type="protein sequence ID" value="KAK7946043.1"/>
    <property type="molecule type" value="Genomic_DNA"/>
</dbReference>
<protein>
    <recommendedName>
        <fullName evidence="3">Brl1/Brr6 domain-containing protein</fullName>
    </recommendedName>
</protein>
<keyword evidence="2" id="KW-1133">Transmembrane helix</keyword>
<keyword evidence="2" id="KW-0472">Membrane</keyword>
<sequence>MERRTYESPMDWAYENNQGPMDPTSPFVRPLQNAQRTSEHPEAADAPALPLPSSSPLLTGQPTTDTAFGATRPGAFAANSTPNLSAPTQTNSPSKAQASSSSNHYNAPPAATPAFQRTATAPAWRNPSFTTPRKPFDMDPLSEVEDSPVATDADASFADDSNLYEPDTPEDNSRSLRHMSIAPARSKSLLHQATRRSPGKGEMATPRTMFGHNRDKIRKRKRRHDDKDISGYRLPYKHVNEWEESEDPDSDDSTYEPNEHPHGPRSQRVAGRAQAKKGWFASFLSTISKHPQAPQILGYWLTLAFNASVLGFALWILFNIYGAFRHEMSLISQDQTTSITDEIVACQRNFEQNRCFPRESRLPALAALCDEWEICMNQNPVQNYSVRFGARNMVEIANTIFESMHWKTMVGSVGFLVTSNILLTVNNLLQAAFFILTTILCTSGAALFKTSAPPSFTTAVPQHSQAATSQHSQQHHYYYPPRTPHRGGSSYALMNGQDETPDTDASPESMARPQLLPPPYETPGRRRSPSKEHRARSPTKSRSPSKKY</sequence>
<comment type="caution">
    <text evidence="4">The sequence shown here is derived from an EMBL/GenBank/DDBJ whole genome shotgun (WGS) entry which is preliminary data.</text>
</comment>
<evidence type="ECO:0000256" key="1">
    <source>
        <dbReference type="SAM" id="MobiDB-lite"/>
    </source>
</evidence>
<feature type="transmembrane region" description="Helical" evidence="2">
    <location>
        <begin position="408"/>
        <end position="425"/>
    </location>
</feature>
<evidence type="ECO:0000259" key="3">
    <source>
        <dbReference type="SMART" id="SM01042"/>
    </source>
</evidence>
<dbReference type="Pfam" id="PF10104">
    <property type="entry name" value="Brr6_like_C_C"/>
    <property type="match status" value="1"/>
</dbReference>
<dbReference type="GeneID" id="92079648"/>
<dbReference type="Proteomes" id="UP001391051">
    <property type="component" value="Unassembled WGS sequence"/>
</dbReference>
<reference evidence="4 5" key="1">
    <citation type="submission" date="2023-01" db="EMBL/GenBank/DDBJ databases">
        <title>Analysis of 21 Apiospora genomes using comparative genomics revels a genus with tremendous synthesis potential of carbohydrate active enzymes and secondary metabolites.</title>
        <authorList>
            <person name="Sorensen T."/>
        </authorList>
    </citation>
    <scope>NUCLEOTIDE SEQUENCE [LARGE SCALE GENOMIC DNA]</scope>
    <source>
        <strain evidence="4 5">CBS 24483</strain>
    </source>
</reference>
<dbReference type="SMART" id="SM01042">
    <property type="entry name" value="Brr6_like_C_C"/>
    <property type="match status" value="1"/>
</dbReference>
<feature type="compositionally biased region" description="Basic residues" evidence="1">
    <location>
        <begin position="215"/>
        <end position="224"/>
    </location>
</feature>
<evidence type="ECO:0000313" key="4">
    <source>
        <dbReference type="EMBL" id="KAK7946043.1"/>
    </source>
</evidence>
<dbReference type="PANTHER" id="PTHR28136:SF1">
    <property type="entry name" value="NUCLEUS EXPORT PROTEIN BRL1"/>
    <property type="match status" value="1"/>
</dbReference>
<feature type="compositionally biased region" description="Low complexity" evidence="1">
    <location>
        <begin position="150"/>
        <end position="161"/>
    </location>
</feature>
<evidence type="ECO:0000256" key="2">
    <source>
        <dbReference type="SAM" id="Phobius"/>
    </source>
</evidence>
<keyword evidence="5" id="KW-1185">Reference proteome</keyword>